<proteinExistence type="inferred from homology"/>
<evidence type="ECO:0000259" key="7">
    <source>
        <dbReference type="Pfam" id="PF24986"/>
    </source>
</evidence>
<comment type="subunit">
    <text evidence="5">Binds ribosomal protein uS19.</text>
</comment>
<accession>A0A2S4ZYB5</accession>
<protein>
    <recommendedName>
        <fullName evidence="5">Ribosome maturation factor RimM</fullName>
    </recommendedName>
</protein>
<dbReference type="InterPro" id="IPR002676">
    <property type="entry name" value="RimM_N"/>
</dbReference>
<name>A0A2S4ZYB5_9FLAO</name>
<comment type="similarity">
    <text evidence="5">Belongs to the RimM family.</text>
</comment>
<dbReference type="AlphaFoldDB" id="A0A2S4ZYB5"/>
<evidence type="ECO:0000256" key="4">
    <source>
        <dbReference type="ARBA" id="ARBA00023186"/>
    </source>
</evidence>
<dbReference type="SUPFAM" id="SSF50447">
    <property type="entry name" value="Translation proteins"/>
    <property type="match status" value="1"/>
</dbReference>
<dbReference type="Pfam" id="PF24986">
    <property type="entry name" value="PRC_RimM"/>
    <property type="match status" value="1"/>
</dbReference>
<dbReference type="EMBL" id="PQVG01000016">
    <property type="protein sequence ID" value="POY35350.1"/>
    <property type="molecule type" value="Genomic_DNA"/>
</dbReference>
<dbReference type="InterPro" id="IPR011961">
    <property type="entry name" value="RimM"/>
</dbReference>
<keyword evidence="4 5" id="KW-0143">Chaperone</keyword>
<evidence type="ECO:0000256" key="5">
    <source>
        <dbReference type="HAMAP-Rule" id="MF_00014"/>
    </source>
</evidence>
<keyword evidence="3 5" id="KW-0698">rRNA processing</keyword>
<organism evidence="8 9">
    <name type="scientific">Flavobacterium alvei</name>
    <dbReference type="NCBI Taxonomy" id="2080416"/>
    <lineage>
        <taxon>Bacteria</taxon>
        <taxon>Pseudomonadati</taxon>
        <taxon>Bacteroidota</taxon>
        <taxon>Flavobacteriia</taxon>
        <taxon>Flavobacteriales</taxon>
        <taxon>Flavobacteriaceae</taxon>
        <taxon>Flavobacterium</taxon>
    </lineage>
</organism>
<dbReference type="PANTHER" id="PTHR33692:SF1">
    <property type="entry name" value="RIBOSOME MATURATION FACTOR RIMM"/>
    <property type="match status" value="1"/>
</dbReference>
<dbReference type="PANTHER" id="PTHR33692">
    <property type="entry name" value="RIBOSOME MATURATION FACTOR RIMM"/>
    <property type="match status" value="1"/>
</dbReference>
<evidence type="ECO:0000256" key="2">
    <source>
        <dbReference type="ARBA" id="ARBA00022517"/>
    </source>
</evidence>
<comment type="caution">
    <text evidence="8">The sequence shown here is derived from an EMBL/GenBank/DDBJ whole genome shotgun (WGS) entry which is preliminary data.</text>
</comment>
<keyword evidence="9" id="KW-1185">Reference proteome</keyword>
<evidence type="ECO:0000313" key="8">
    <source>
        <dbReference type="EMBL" id="POY35350.1"/>
    </source>
</evidence>
<dbReference type="OrthoDB" id="9810331at2"/>
<evidence type="ECO:0000256" key="1">
    <source>
        <dbReference type="ARBA" id="ARBA00022490"/>
    </source>
</evidence>
<comment type="domain">
    <text evidence="5">The PRC barrel domain binds ribosomal protein uS19.</text>
</comment>
<dbReference type="GO" id="GO:0005737">
    <property type="term" value="C:cytoplasm"/>
    <property type="evidence" value="ECO:0007669"/>
    <property type="project" value="UniProtKB-SubCell"/>
</dbReference>
<dbReference type="InterPro" id="IPR036976">
    <property type="entry name" value="RimM_N_sf"/>
</dbReference>
<dbReference type="Gene3D" id="2.30.30.240">
    <property type="entry name" value="PRC-barrel domain"/>
    <property type="match status" value="1"/>
</dbReference>
<dbReference type="Proteomes" id="UP000237310">
    <property type="component" value="Unassembled WGS sequence"/>
</dbReference>
<keyword evidence="2 5" id="KW-0690">Ribosome biogenesis</keyword>
<dbReference type="InterPro" id="IPR056792">
    <property type="entry name" value="PRC_RimM"/>
</dbReference>
<evidence type="ECO:0000256" key="3">
    <source>
        <dbReference type="ARBA" id="ARBA00022552"/>
    </source>
</evidence>
<dbReference type="InterPro" id="IPR011033">
    <property type="entry name" value="PRC_barrel-like_sf"/>
</dbReference>
<dbReference type="RefSeq" id="WP_103807212.1">
    <property type="nucleotide sequence ID" value="NZ_PQVG01000016.1"/>
</dbReference>
<sequence>MRKEDCFYLGKIAKKFSFKGEVLAYLDTDEPELYENLESVFVECNKHLVPFFIENSSLHKNDFLRIRFEDINTEDEADALIGNDLYLPLKMLPKLTGNKFYFHEVIGFEVEDKRLGYVGEIQSINDTTAQPLFEVLNKDGAEILIPMIDHFLVKVDRENKKIIMDLPEGLIEMYCLVLK</sequence>
<reference evidence="8 9" key="1">
    <citation type="submission" date="2018-01" db="EMBL/GenBank/DDBJ databases">
        <authorList>
            <person name="Gaut B.S."/>
            <person name="Morton B.R."/>
            <person name="Clegg M.T."/>
            <person name="Duvall M.R."/>
        </authorList>
    </citation>
    <scope>NUCLEOTIDE SEQUENCE [LARGE SCALE GENOMIC DNA]</scope>
    <source>
        <strain evidence="8 9">HR-AY</strain>
    </source>
</reference>
<gene>
    <name evidence="5 8" type="primary">rimM</name>
    <name evidence="8" type="ORF">C3L50_16115</name>
</gene>
<dbReference type="InterPro" id="IPR009000">
    <property type="entry name" value="Transl_B-barrel_sf"/>
</dbReference>
<dbReference type="Gene3D" id="2.40.30.60">
    <property type="entry name" value="RimM"/>
    <property type="match status" value="1"/>
</dbReference>
<dbReference type="GO" id="GO:0043022">
    <property type="term" value="F:ribosome binding"/>
    <property type="evidence" value="ECO:0007669"/>
    <property type="project" value="InterPro"/>
</dbReference>
<dbReference type="GO" id="GO:0006364">
    <property type="term" value="P:rRNA processing"/>
    <property type="evidence" value="ECO:0007669"/>
    <property type="project" value="UniProtKB-UniRule"/>
</dbReference>
<comment type="subcellular location">
    <subcellularLocation>
        <location evidence="5">Cytoplasm</location>
    </subcellularLocation>
</comment>
<dbReference type="HAMAP" id="MF_00014">
    <property type="entry name" value="Ribosome_mat_RimM"/>
    <property type="match status" value="1"/>
</dbReference>
<dbReference type="NCBIfam" id="TIGR02273">
    <property type="entry name" value="16S_RimM"/>
    <property type="match status" value="1"/>
</dbReference>
<keyword evidence="1 5" id="KW-0963">Cytoplasm</keyword>
<feature type="domain" description="Ribosome maturation factor RimM PRC barrel" evidence="7">
    <location>
        <begin position="103"/>
        <end position="170"/>
    </location>
</feature>
<dbReference type="GO" id="GO:0042274">
    <property type="term" value="P:ribosomal small subunit biogenesis"/>
    <property type="evidence" value="ECO:0007669"/>
    <property type="project" value="UniProtKB-UniRule"/>
</dbReference>
<evidence type="ECO:0000313" key="9">
    <source>
        <dbReference type="Proteomes" id="UP000237310"/>
    </source>
</evidence>
<comment type="function">
    <text evidence="5">An accessory protein needed during the final step in the assembly of 30S ribosomal subunit, possibly for assembly of the head region. Essential for efficient processing of 16S rRNA. May be needed both before and after RbfA during the maturation of 16S rRNA. It has affinity for free ribosomal 30S subunits but not for 70S ribosomes.</text>
</comment>
<dbReference type="Pfam" id="PF01782">
    <property type="entry name" value="RimM"/>
    <property type="match status" value="1"/>
</dbReference>
<feature type="domain" description="RimM N-terminal" evidence="6">
    <location>
        <begin position="9"/>
        <end position="88"/>
    </location>
</feature>
<dbReference type="GO" id="GO:0005840">
    <property type="term" value="C:ribosome"/>
    <property type="evidence" value="ECO:0007669"/>
    <property type="project" value="InterPro"/>
</dbReference>
<dbReference type="SUPFAM" id="SSF50346">
    <property type="entry name" value="PRC-barrel domain"/>
    <property type="match status" value="1"/>
</dbReference>
<evidence type="ECO:0000259" key="6">
    <source>
        <dbReference type="Pfam" id="PF01782"/>
    </source>
</evidence>